<name>A0ABT7G739_9GAMM</name>
<feature type="domain" description="SF3 helicase" evidence="4">
    <location>
        <begin position="216"/>
        <end position="365"/>
    </location>
</feature>
<reference evidence="5" key="1">
    <citation type="submission" date="2023-01" db="EMBL/GenBank/DDBJ databases">
        <title>Genomic dissection of endemic carbapenem resistance: metallo-beta-lactamase gene dissemination through clonal, plasmid and integron transfer pathways.</title>
        <authorList>
            <person name="Macesic N."/>
        </authorList>
    </citation>
    <scope>NUCLEOTIDE SEQUENCE</scope>
    <source>
        <strain evidence="5">CPO382</strain>
    </source>
</reference>
<dbReference type="Pfam" id="PF19263">
    <property type="entry name" value="DUF5906"/>
    <property type="match status" value="1"/>
</dbReference>
<keyword evidence="3" id="KW-0067">ATP-binding</keyword>
<organism evidence="5 6">
    <name type="scientific">Serratia nevei</name>
    <dbReference type="NCBI Taxonomy" id="2703794"/>
    <lineage>
        <taxon>Bacteria</taxon>
        <taxon>Pseudomonadati</taxon>
        <taxon>Pseudomonadota</taxon>
        <taxon>Gammaproteobacteria</taxon>
        <taxon>Enterobacterales</taxon>
        <taxon>Yersiniaceae</taxon>
        <taxon>Serratia</taxon>
    </lineage>
</organism>
<keyword evidence="1" id="KW-0547">Nucleotide-binding</keyword>
<evidence type="ECO:0000313" key="6">
    <source>
        <dbReference type="Proteomes" id="UP001174748"/>
    </source>
</evidence>
<sequence length="497" mass="57471">MTTETVEKEPVDTIEQVNLVAPKAEPTAQQKPLTEAEIIALAAKALAKSSEKKEAKTIEYLYIFREIGEKGHFFHWDFRQEGNILFKWNGEYWKEQSEKQTKDDIAAWLRTNHVSRYTPKTTESIYKMLMITVKEFEPFQPNEIIIPTKKHWLKVDHKTGEITAIVPDKGKPIRHQIDMVVEKAGPFKLPEKEKPFPPKKDRHFHKFIESSLGTGTKKMLVQEFCGYTFTNTTRKQKMQMWIGDGANGKSVMLHILSKAHGAAVSVDISDVHRYNNHLVGTSLIYATETDKKGFHQEFVKQAVSGDTIELRGIFSKKQNAQLTAKWIMSMNNKPLISDFSQGLFRRIQLIEWNATFTGEPGSSKPIEDLEKIIVANEMDDFIVWCLQGLQRMIKAGWNFTESDEVKAAIENWKVDADKVRMFVKDNNYEYSTDQKEHSSKKKVFDFFNQWSEENGFEKMNSTTFWLRMANIFPQLKKDPEKKVNGERVAFIKAKPKD</sequence>
<dbReference type="Proteomes" id="UP001174748">
    <property type="component" value="Unassembled WGS sequence"/>
</dbReference>
<dbReference type="NCBIfam" id="TIGR01613">
    <property type="entry name" value="primase_Cterm"/>
    <property type="match status" value="1"/>
</dbReference>
<evidence type="ECO:0000259" key="4">
    <source>
        <dbReference type="PROSITE" id="PS51206"/>
    </source>
</evidence>
<comment type="caution">
    <text evidence="5">The sequence shown here is derived from an EMBL/GenBank/DDBJ whole genome shotgun (WGS) entry which is preliminary data.</text>
</comment>
<dbReference type="InterPro" id="IPR027417">
    <property type="entry name" value="P-loop_NTPase"/>
</dbReference>
<proteinExistence type="predicted"/>
<keyword evidence="2" id="KW-0378">Hydrolase</keyword>
<dbReference type="InterPro" id="IPR014015">
    <property type="entry name" value="Helicase_SF3_DNA-vir"/>
</dbReference>
<evidence type="ECO:0000256" key="1">
    <source>
        <dbReference type="ARBA" id="ARBA00022741"/>
    </source>
</evidence>
<dbReference type="PANTHER" id="PTHR35372">
    <property type="entry name" value="ATP BINDING PROTEIN-RELATED"/>
    <property type="match status" value="1"/>
</dbReference>
<dbReference type="PANTHER" id="PTHR35372:SF2">
    <property type="entry name" value="SF3 HELICASE DOMAIN-CONTAINING PROTEIN"/>
    <property type="match status" value="1"/>
</dbReference>
<protein>
    <submittedName>
        <fullName evidence="5">Phage/plasmid primase, P4 family</fullName>
    </submittedName>
</protein>
<dbReference type="InterPro" id="IPR045455">
    <property type="entry name" value="NrS-1_pol-like_helicase"/>
</dbReference>
<dbReference type="EMBL" id="JARTOI010000001">
    <property type="protein sequence ID" value="MDK5169017.1"/>
    <property type="molecule type" value="Genomic_DNA"/>
</dbReference>
<dbReference type="InterPro" id="IPR006500">
    <property type="entry name" value="Helicase_put_C_phage/plasmid"/>
</dbReference>
<evidence type="ECO:0000313" key="5">
    <source>
        <dbReference type="EMBL" id="MDK5169017.1"/>
    </source>
</evidence>
<accession>A0ABT7G739</accession>
<dbReference type="InterPro" id="IPR051620">
    <property type="entry name" value="ORF904-like_C"/>
</dbReference>
<evidence type="ECO:0000256" key="3">
    <source>
        <dbReference type="ARBA" id="ARBA00022840"/>
    </source>
</evidence>
<dbReference type="PROSITE" id="PS51206">
    <property type="entry name" value="SF3_HELICASE_1"/>
    <property type="match status" value="1"/>
</dbReference>
<dbReference type="SUPFAM" id="SSF52540">
    <property type="entry name" value="P-loop containing nucleoside triphosphate hydrolases"/>
    <property type="match status" value="1"/>
</dbReference>
<dbReference type="RefSeq" id="WP_285097913.1">
    <property type="nucleotide sequence ID" value="NZ_JARTOI010000001.1"/>
</dbReference>
<evidence type="ECO:0000256" key="2">
    <source>
        <dbReference type="ARBA" id="ARBA00022801"/>
    </source>
</evidence>
<gene>
    <name evidence="5" type="ORF">P9921_00740</name>
</gene>
<dbReference type="Gene3D" id="3.40.50.300">
    <property type="entry name" value="P-loop containing nucleotide triphosphate hydrolases"/>
    <property type="match status" value="1"/>
</dbReference>
<keyword evidence="6" id="KW-1185">Reference proteome</keyword>